<name>A0A382XZ31_9ZZZZ</name>
<proteinExistence type="predicted"/>
<dbReference type="AlphaFoldDB" id="A0A382XZ31"/>
<evidence type="ECO:0000313" key="2">
    <source>
        <dbReference type="EMBL" id="SVD75751.1"/>
    </source>
</evidence>
<organism evidence="2">
    <name type="scientific">marine metagenome</name>
    <dbReference type="NCBI Taxonomy" id="408172"/>
    <lineage>
        <taxon>unclassified sequences</taxon>
        <taxon>metagenomes</taxon>
        <taxon>ecological metagenomes</taxon>
    </lineage>
</organism>
<evidence type="ECO:0000256" key="1">
    <source>
        <dbReference type="SAM" id="MobiDB-lite"/>
    </source>
</evidence>
<accession>A0A382XZ31</accession>
<protein>
    <submittedName>
        <fullName evidence="2">Uncharacterized protein</fullName>
    </submittedName>
</protein>
<dbReference type="EMBL" id="UINC01171269">
    <property type="protein sequence ID" value="SVD75751.1"/>
    <property type="molecule type" value="Genomic_DNA"/>
</dbReference>
<sequence length="22" mass="2266">MLIKGSVPGSNGSKLLLRPAVK</sequence>
<gene>
    <name evidence="2" type="ORF">METZ01_LOCUS428605</name>
</gene>
<reference evidence="2" key="1">
    <citation type="submission" date="2018-05" db="EMBL/GenBank/DDBJ databases">
        <authorList>
            <person name="Lanie J.A."/>
            <person name="Ng W.-L."/>
            <person name="Kazmierczak K.M."/>
            <person name="Andrzejewski T.M."/>
            <person name="Davidsen T.M."/>
            <person name="Wayne K.J."/>
            <person name="Tettelin H."/>
            <person name="Glass J.I."/>
            <person name="Rusch D."/>
            <person name="Podicherti R."/>
            <person name="Tsui H.-C.T."/>
            <person name="Winkler M.E."/>
        </authorList>
    </citation>
    <scope>NUCLEOTIDE SEQUENCE</scope>
</reference>
<feature type="region of interest" description="Disordered" evidence="1">
    <location>
        <begin position="1"/>
        <end position="22"/>
    </location>
</feature>